<feature type="compositionally biased region" description="Polar residues" evidence="1">
    <location>
        <begin position="104"/>
        <end position="122"/>
    </location>
</feature>
<reference evidence="4" key="1">
    <citation type="submission" date="2014-03" db="EMBL/GenBank/DDBJ databases">
        <title>The Genome Sequence of Puccinia striiformis f. sp. tritici PST-78.</title>
        <authorList>
            <consortium name="The Broad Institute Genome Sequencing Platform"/>
            <person name="Cuomo C."/>
            <person name="Hulbert S."/>
            <person name="Chen X."/>
            <person name="Walker B."/>
            <person name="Young S.K."/>
            <person name="Zeng Q."/>
            <person name="Gargeya S."/>
            <person name="Fitzgerald M."/>
            <person name="Haas B."/>
            <person name="Abouelleil A."/>
            <person name="Alvarado L."/>
            <person name="Arachchi H.M."/>
            <person name="Berlin A.M."/>
            <person name="Chapman S.B."/>
            <person name="Goldberg J."/>
            <person name="Griggs A."/>
            <person name="Gujja S."/>
            <person name="Hansen M."/>
            <person name="Howarth C."/>
            <person name="Imamovic A."/>
            <person name="Larimer J."/>
            <person name="McCowan C."/>
            <person name="Montmayeur A."/>
            <person name="Murphy C."/>
            <person name="Neiman D."/>
            <person name="Pearson M."/>
            <person name="Priest M."/>
            <person name="Roberts A."/>
            <person name="Saif S."/>
            <person name="Shea T."/>
            <person name="Sisk P."/>
            <person name="Sykes S."/>
            <person name="Wortman J."/>
            <person name="Nusbaum C."/>
            <person name="Birren B."/>
        </authorList>
    </citation>
    <scope>NUCLEOTIDE SEQUENCE [LARGE SCALE GENOMIC DNA]</scope>
    <source>
        <strain evidence="4">race PST-78</strain>
    </source>
</reference>
<proteinExistence type="predicted"/>
<keyword evidence="2" id="KW-1133">Transmembrane helix</keyword>
<feature type="compositionally biased region" description="Basic and acidic residues" evidence="1">
    <location>
        <begin position="594"/>
        <end position="605"/>
    </location>
</feature>
<feature type="transmembrane region" description="Helical" evidence="2">
    <location>
        <begin position="736"/>
        <end position="755"/>
    </location>
</feature>
<sequence length="1462" mass="168739">MSTTSGSFCSSNPQHAQPPAQDRAQRDGANGPSSFQGLAGTGAHCGVNLRAVEYEKPLPAPPPSWPCDRSTDVVDGAVPDAEWKTTKPLFYRSPAAASERMCPSVSNYSQPSNSDNFSQPSRQLNPIRQSLSEPESDWIPANKVFSPGAAPLLLPALEKLIQRNPKIRFSDYSPQDLSPQELEAWRKFTQSQRPTSHRSPRRGWFGLEWWRKLQSQRGSIIEDNHDSAFDEKEAALLKATPTDEALSRTNGIMLPMHLLDSKILKPLSSSGSSDNPALSFLNLIPNFGSSSSENPPAQPGRSLSLSNTFLILAHLENFRDFLQFIGLIGGFYGSTLDSGHTNISKLPIFQRVFMQISPNDQPYRSFRNYSLLLFQWLPGLFSFDLTIFLGYSSPFILIYPGLVCLMLCEFYRLTGGWNALGKRRSTQEKGQRNHHIPKKECEGHELPESQAADSAATSSSFKHYFGWKKIEHFRNTNFYSIAITLILLSLYVPITRISIEALVWGNNFWPIDNYYVKNQDQEVNLTDKLLHEVPGSLITPIEFCYRTTIKKHGLEVRGLVLFQSIFLLLAFSCWFPFRFFKTIISSSYIRNQNEQHPHDSDDHRSHQTPGPDSSVSEKFSYFCHSYKQGDRRDPVREMTNRFLIKLIVILLATIPVKDNCVFIKKFSRSRYLIDLMRCLFLSFTFLLVWIFHSIWKPHSFKSLNRINDLNIKFCLFLSVVGLGSVFIHFQERLFGSIVLIWTTILYLLNIHYITIQFKSTQRLFSNFSQKLQIDENLFSADFDFSKEVVRRVWHESLITLLLGMPDYRVPEGKTLLWREEVPGAPYLVNYDGTHGERLVENFRLLEAFGAQKYRQASQHALRKNPSDEKDHSTERIIRNDFTGPDCFWKPHDAADLEGVSTFFGRADVIPFPFMVIFKYDQRLTPVCLSRAADLRAFVAQNQNPQVMMRRKVRLVLRALEGKELFAPISLPWEAVHVAEGRRPRWFQRARPDVTFRSGVLKIQRNCHNKWQGYNLNSGFQVSIEYKDGHSLKSDGSAISQIPYSRLPKSLGLRDDFKLTPTLAKLFEDNHSIISTTMEKVEQALESHRSYYSRHATWKQNTMSFSFLEVFFQNQHSVPGDSLISKLESHLRFNEVDQQLRRLPQICRGSLRVMEERMERINESKLNQWWFVVFDDIYRRNNSLLNRFSNKPEDFSPHYRGSVCYRPMVRSELERFLIERNVFQPDLKSQFSDPARINQQPNHSIFTSGFLNLIYFHLDLFLFKEEDESPQDERKARNFQPQDNCLPRSELYQGVYETGQPHHHGHHFLERLKRRLKQWLLVEEPFGAAEETNHEDSEAEDLEASERRIRPNQRREQLIKLGPRQNFSKVDWLPTQTYKIASNESNDSHARQDTTTAGKQTPANKYTNSNSDRSTYLHCSGADPSHCNTSSYDSHTGYDITDDPDFNSQVLTEETDSTLYGFY</sequence>
<evidence type="ECO:0000256" key="1">
    <source>
        <dbReference type="SAM" id="MobiDB-lite"/>
    </source>
</evidence>
<evidence type="ECO:0000313" key="4">
    <source>
        <dbReference type="Proteomes" id="UP000054564"/>
    </source>
</evidence>
<feature type="region of interest" description="Disordered" evidence="1">
    <location>
        <begin position="594"/>
        <end position="615"/>
    </location>
</feature>
<feature type="compositionally biased region" description="Basic and acidic residues" evidence="1">
    <location>
        <begin position="1343"/>
        <end position="1357"/>
    </location>
</feature>
<protein>
    <submittedName>
        <fullName evidence="3">Uncharacterized protein</fullName>
    </submittedName>
</protein>
<feature type="region of interest" description="Disordered" evidence="1">
    <location>
        <begin position="1"/>
        <end position="41"/>
    </location>
</feature>
<feature type="transmembrane region" description="Helical" evidence="2">
    <location>
        <begin position="710"/>
        <end position="729"/>
    </location>
</feature>
<dbReference type="OrthoDB" id="2498550at2759"/>
<keyword evidence="2" id="KW-0472">Membrane</keyword>
<dbReference type="Proteomes" id="UP000054564">
    <property type="component" value="Unassembled WGS sequence"/>
</dbReference>
<feature type="region of interest" description="Disordered" evidence="1">
    <location>
        <begin position="1328"/>
        <end position="1358"/>
    </location>
</feature>
<organism evidence="3 4">
    <name type="scientific">Puccinia striiformis f. sp. tritici PST-78</name>
    <dbReference type="NCBI Taxonomy" id="1165861"/>
    <lineage>
        <taxon>Eukaryota</taxon>
        <taxon>Fungi</taxon>
        <taxon>Dikarya</taxon>
        <taxon>Basidiomycota</taxon>
        <taxon>Pucciniomycotina</taxon>
        <taxon>Pucciniomycetes</taxon>
        <taxon>Pucciniales</taxon>
        <taxon>Pucciniaceae</taxon>
        <taxon>Puccinia</taxon>
    </lineage>
</organism>
<feature type="compositionally biased region" description="Polar residues" evidence="1">
    <location>
        <begin position="1"/>
        <end position="15"/>
    </location>
</feature>
<gene>
    <name evidence="3" type="ORF">PSTG_16328</name>
</gene>
<feature type="transmembrane region" description="Helical" evidence="2">
    <location>
        <begin position="560"/>
        <end position="580"/>
    </location>
</feature>
<feature type="region of interest" description="Disordered" evidence="1">
    <location>
        <begin position="424"/>
        <end position="447"/>
    </location>
</feature>
<feature type="compositionally biased region" description="Polar residues" evidence="1">
    <location>
        <begin position="1392"/>
        <end position="1412"/>
    </location>
</feature>
<dbReference type="EMBL" id="AJIL01000269">
    <property type="protein sequence ID" value="KNE90221.1"/>
    <property type="molecule type" value="Genomic_DNA"/>
</dbReference>
<dbReference type="STRING" id="1165861.A0A0L0UTH3"/>
<feature type="region of interest" description="Disordered" evidence="1">
    <location>
        <begin position="102"/>
        <end position="122"/>
    </location>
</feature>
<feature type="compositionally biased region" description="Basic and acidic residues" evidence="1">
    <location>
        <begin position="438"/>
        <end position="447"/>
    </location>
</feature>
<evidence type="ECO:0000313" key="3">
    <source>
        <dbReference type="EMBL" id="KNE90221.1"/>
    </source>
</evidence>
<comment type="caution">
    <text evidence="3">The sequence shown here is derived from an EMBL/GenBank/DDBJ whole genome shotgun (WGS) entry which is preliminary data.</text>
</comment>
<feature type="transmembrane region" description="Helical" evidence="2">
    <location>
        <begin position="478"/>
        <end position="499"/>
    </location>
</feature>
<evidence type="ECO:0000256" key="2">
    <source>
        <dbReference type="SAM" id="Phobius"/>
    </source>
</evidence>
<keyword evidence="4" id="KW-1185">Reference proteome</keyword>
<accession>A0A0L0UTH3</accession>
<feature type="transmembrane region" description="Helical" evidence="2">
    <location>
        <begin position="671"/>
        <end position="690"/>
    </location>
</feature>
<feature type="region of interest" description="Disordered" evidence="1">
    <location>
        <begin position="1381"/>
        <end position="1412"/>
    </location>
</feature>
<keyword evidence="2" id="KW-0812">Transmembrane</keyword>
<name>A0A0L0UTH3_9BASI</name>